<dbReference type="SUPFAM" id="SSF50156">
    <property type="entry name" value="PDZ domain-like"/>
    <property type="match status" value="2"/>
</dbReference>
<reference evidence="6 7" key="1">
    <citation type="submission" date="2017-09" db="EMBL/GenBank/DDBJ databases">
        <authorList>
            <person name="Ehlers B."/>
            <person name="Leendertz F.H."/>
        </authorList>
    </citation>
    <scope>NUCLEOTIDE SEQUENCE [LARGE SCALE GENOMIC DNA]</scope>
    <source>
        <strain evidence="6 7">CGMCC 1.12662</strain>
    </source>
</reference>
<dbReference type="InterPro" id="IPR001478">
    <property type="entry name" value="PDZ"/>
</dbReference>
<dbReference type="PANTHER" id="PTHR43343">
    <property type="entry name" value="PEPTIDASE S12"/>
    <property type="match status" value="1"/>
</dbReference>
<dbReference type="Pfam" id="PF13365">
    <property type="entry name" value="Trypsin_2"/>
    <property type="match status" value="1"/>
</dbReference>
<protein>
    <submittedName>
        <fullName evidence="6">Serine protease Do</fullName>
    </submittedName>
</protein>
<evidence type="ECO:0000313" key="7">
    <source>
        <dbReference type="Proteomes" id="UP000231655"/>
    </source>
</evidence>
<dbReference type="Gene3D" id="2.40.10.120">
    <property type="match status" value="1"/>
</dbReference>
<dbReference type="Pfam" id="PF17820">
    <property type="entry name" value="PDZ_6"/>
    <property type="match status" value="1"/>
</dbReference>
<dbReference type="InterPro" id="IPR041489">
    <property type="entry name" value="PDZ_6"/>
</dbReference>
<dbReference type="PROSITE" id="PS50106">
    <property type="entry name" value="PDZ"/>
    <property type="match status" value="2"/>
</dbReference>
<dbReference type="InterPro" id="IPR009003">
    <property type="entry name" value="Peptidase_S1_PA"/>
</dbReference>
<proteinExistence type="predicted"/>
<reference evidence="5 8" key="2">
    <citation type="journal article" date="2018" name="Int. J. Syst. Evol. Microbiol.">
        <title>Pseudooceanicola lipolyticus sp. nov., a marine alphaproteobacterium, reclassification of Oceanicola flagellatus as Pseudooceanicola flagellatus comb. nov. and emended description of the genus Pseudooceanicola.</title>
        <authorList>
            <person name="Huang M.-M."/>
            <person name="Guo L.-L."/>
            <person name="Wu Y.-H."/>
            <person name="Lai Q.-L."/>
            <person name="Shao Z.-Z."/>
            <person name="Wang C.-S."/>
            <person name="Wu M."/>
            <person name="Xu X.-W."/>
        </authorList>
    </citation>
    <scope>NUCLEOTIDE SEQUENCE [LARGE SCALE GENOMIC DNA]</scope>
    <source>
        <strain evidence="5 8">Ar-45</strain>
    </source>
</reference>
<evidence type="ECO:0000313" key="5">
    <source>
        <dbReference type="EMBL" id="PJE29696.1"/>
    </source>
</evidence>
<dbReference type="GO" id="GO:0006508">
    <property type="term" value="P:proteolysis"/>
    <property type="evidence" value="ECO:0007669"/>
    <property type="project" value="UniProtKB-KW"/>
</dbReference>
<name>A0A285J3M6_9RHOB</name>
<dbReference type="RefSeq" id="WP_097146610.1">
    <property type="nucleotide sequence ID" value="NZ_OBEA01000005.1"/>
</dbReference>
<evidence type="ECO:0000259" key="4">
    <source>
        <dbReference type="PROSITE" id="PS50106"/>
    </source>
</evidence>
<organism evidence="6 7">
    <name type="scientific">Pseudooceanicola antarcticus</name>
    <dbReference type="NCBI Taxonomy" id="1247613"/>
    <lineage>
        <taxon>Bacteria</taxon>
        <taxon>Pseudomonadati</taxon>
        <taxon>Pseudomonadota</taxon>
        <taxon>Alphaproteobacteria</taxon>
        <taxon>Rhodobacterales</taxon>
        <taxon>Paracoccaceae</taxon>
        <taxon>Pseudooceanicola</taxon>
    </lineage>
</organism>
<dbReference type="PRINTS" id="PR00834">
    <property type="entry name" value="PROTEASES2C"/>
</dbReference>
<evidence type="ECO:0000256" key="3">
    <source>
        <dbReference type="SAM" id="MobiDB-lite"/>
    </source>
</evidence>
<feature type="domain" description="PDZ" evidence="4">
    <location>
        <begin position="371"/>
        <end position="436"/>
    </location>
</feature>
<dbReference type="InterPro" id="IPR001940">
    <property type="entry name" value="Peptidase_S1C"/>
</dbReference>
<dbReference type="Gene3D" id="2.30.42.10">
    <property type="match status" value="2"/>
</dbReference>
<evidence type="ECO:0000313" key="8">
    <source>
        <dbReference type="Proteomes" id="UP000231702"/>
    </source>
</evidence>
<keyword evidence="8" id="KW-1185">Reference proteome</keyword>
<dbReference type="InterPro" id="IPR051201">
    <property type="entry name" value="Chloro_Bact_Ser_Proteases"/>
</dbReference>
<keyword evidence="1 6" id="KW-0645">Protease</keyword>
<feature type="region of interest" description="Disordered" evidence="3">
    <location>
        <begin position="346"/>
        <end position="367"/>
    </location>
</feature>
<dbReference type="InterPro" id="IPR036034">
    <property type="entry name" value="PDZ_sf"/>
</dbReference>
<evidence type="ECO:0000256" key="2">
    <source>
        <dbReference type="ARBA" id="ARBA00022801"/>
    </source>
</evidence>
<dbReference type="OrthoDB" id="9758917at2"/>
<keyword evidence="2" id="KW-0378">Hydrolase</keyword>
<dbReference type="Proteomes" id="UP000231655">
    <property type="component" value="Unassembled WGS sequence"/>
</dbReference>
<gene>
    <name evidence="5" type="ORF">CVM39_07250</name>
    <name evidence="6" type="ORF">SAMN06297129_2912</name>
</gene>
<evidence type="ECO:0000313" key="6">
    <source>
        <dbReference type="EMBL" id="SNY54798.1"/>
    </source>
</evidence>
<feature type="compositionally biased region" description="Low complexity" evidence="3">
    <location>
        <begin position="349"/>
        <end position="367"/>
    </location>
</feature>
<dbReference type="EMBL" id="OBEA01000005">
    <property type="protein sequence ID" value="SNY54798.1"/>
    <property type="molecule type" value="Genomic_DNA"/>
</dbReference>
<accession>A0A285J3M6</accession>
<dbReference type="GO" id="GO:0004252">
    <property type="term" value="F:serine-type endopeptidase activity"/>
    <property type="evidence" value="ECO:0007669"/>
    <property type="project" value="InterPro"/>
</dbReference>
<dbReference type="SMART" id="SM00228">
    <property type="entry name" value="PDZ"/>
    <property type="match status" value="2"/>
</dbReference>
<dbReference type="EMBL" id="PGTD01000015">
    <property type="protein sequence ID" value="PJE29696.1"/>
    <property type="molecule type" value="Genomic_DNA"/>
</dbReference>
<dbReference type="Proteomes" id="UP000231702">
    <property type="component" value="Unassembled WGS sequence"/>
</dbReference>
<dbReference type="SUPFAM" id="SSF50494">
    <property type="entry name" value="Trypsin-like serine proteases"/>
    <property type="match status" value="1"/>
</dbReference>
<sequence>MPDPAILTRRPLPLLGRALLIAALAALPLGAAPLAEPHAATPLQAEVPPEALERALRATLRLTEVEDRQVFLGSGFVYGTDPVVVTNAHVSAGRPWLAAHFGSGDAQWVLHLRLRLIDRARDLAIYDFTEPVSMEPLSAAALAPRTGETLYALGAPLGLPQSLSRGALSNPARQVEPSVPLAYYQHDAATNPGSSGGPMLNTNGEVVAVNARIADGSRYFNGVAFAIPIAVVDALLAGILPEVPELGLSLRPLSPRMARLLGHKLPGGVLVEDVIPGSLAAGAGVLPGDILLSLAGRELRRPGSLAFALEEQRAGPLSLRLYRPGTTPEGDFPKAMELTLTLPAQSAGPASAKTPAPQTQPAARRAPTVSGVVLDGRRVLKVAPESAAFIAGLAAGDRIEAVNGQSAPLPDMARLRGAALLRIAREGRMLHVLIDPAARPALNRPLTGNALDPDVIPF</sequence>
<feature type="domain" description="PDZ" evidence="4">
    <location>
        <begin position="247"/>
        <end position="300"/>
    </location>
</feature>
<evidence type="ECO:0000256" key="1">
    <source>
        <dbReference type="ARBA" id="ARBA00022670"/>
    </source>
</evidence>
<dbReference type="PANTHER" id="PTHR43343:SF3">
    <property type="entry name" value="PROTEASE DO-LIKE 8, CHLOROPLASTIC"/>
    <property type="match status" value="1"/>
</dbReference>
<dbReference type="AlphaFoldDB" id="A0A285J3M6"/>